<dbReference type="EMBL" id="ANFO01001228">
    <property type="protein sequence ID" value="KGQ03394.1"/>
    <property type="molecule type" value="Genomic_DNA"/>
</dbReference>
<dbReference type="STRING" id="1245745.A0A0A2VRE6"/>
<keyword evidence="5" id="KW-1133">Transmembrane helix</keyword>
<gene>
    <name evidence="8" type="ORF">BBAD15_g11362</name>
</gene>
<dbReference type="OrthoDB" id="446368at2759"/>
<dbReference type="HOGENOM" id="CLU_2072714_0_0_1"/>
<dbReference type="GO" id="GO:0005886">
    <property type="term" value="C:plasma membrane"/>
    <property type="evidence" value="ECO:0007669"/>
    <property type="project" value="UniProtKB-SubCell"/>
</dbReference>
<evidence type="ECO:0000256" key="1">
    <source>
        <dbReference type="ARBA" id="ARBA00004651"/>
    </source>
</evidence>
<keyword evidence="4" id="KW-0812">Transmembrane</keyword>
<feature type="region of interest" description="Disordered" evidence="7">
    <location>
        <begin position="93"/>
        <end position="118"/>
    </location>
</feature>
<evidence type="ECO:0000256" key="5">
    <source>
        <dbReference type="ARBA" id="ARBA00022989"/>
    </source>
</evidence>
<evidence type="ECO:0000313" key="8">
    <source>
        <dbReference type="EMBL" id="KGQ03394.1"/>
    </source>
</evidence>
<evidence type="ECO:0000256" key="4">
    <source>
        <dbReference type="ARBA" id="ARBA00022692"/>
    </source>
</evidence>
<reference evidence="8 9" key="1">
    <citation type="submission" date="2012-10" db="EMBL/GenBank/DDBJ databases">
        <title>Genome sequencing and analysis of entomopathogenic fungi Beauveria bassiana D1-5.</title>
        <authorList>
            <person name="Li Q."/>
            <person name="Wang L."/>
            <person name="Zhang Z."/>
            <person name="Wang Q."/>
            <person name="Ren J."/>
            <person name="Wang M."/>
            <person name="Xu W."/>
            <person name="Wang J."/>
            <person name="Lu Y."/>
            <person name="Du Q."/>
            <person name="Sun Z."/>
        </authorList>
    </citation>
    <scope>NUCLEOTIDE SEQUENCE [LARGE SCALE GENOMIC DNA]</scope>
    <source>
        <strain evidence="8 9">D1-5</strain>
    </source>
</reference>
<comment type="subcellular location">
    <subcellularLocation>
        <location evidence="1">Cell membrane</location>
        <topology evidence="1">Multi-pass membrane protein</topology>
    </subcellularLocation>
</comment>
<comment type="caution">
    <text evidence="8">The sequence shown here is derived from an EMBL/GenBank/DDBJ whole genome shotgun (WGS) entry which is preliminary data.</text>
</comment>
<evidence type="ECO:0000313" key="9">
    <source>
        <dbReference type="Proteomes" id="UP000030106"/>
    </source>
</evidence>
<keyword evidence="2" id="KW-0813">Transport</keyword>
<sequence>MLVFLTIVNYIVQSYGQYYASIIAVNTFARSLGSASAPFFTTAMLHAMGVDGGGSLVAGVATLLSVHPFVFSRYGEFIRARSKYTAFGVAKPLNEDPGGEEHPTSYKDTDLQQHQSNH</sequence>
<evidence type="ECO:0000256" key="6">
    <source>
        <dbReference type="ARBA" id="ARBA00023136"/>
    </source>
</evidence>
<proteinExistence type="predicted"/>
<evidence type="ECO:0000256" key="7">
    <source>
        <dbReference type="SAM" id="MobiDB-lite"/>
    </source>
</evidence>
<organism evidence="8 9">
    <name type="scientific">Beauveria bassiana D1-5</name>
    <dbReference type="NCBI Taxonomy" id="1245745"/>
    <lineage>
        <taxon>Eukaryota</taxon>
        <taxon>Fungi</taxon>
        <taxon>Dikarya</taxon>
        <taxon>Ascomycota</taxon>
        <taxon>Pezizomycotina</taxon>
        <taxon>Sordariomycetes</taxon>
        <taxon>Hypocreomycetidae</taxon>
        <taxon>Hypocreales</taxon>
        <taxon>Cordycipitaceae</taxon>
        <taxon>Beauveria</taxon>
    </lineage>
</organism>
<dbReference type="PANTHER" id="PTHR23502:SF186">
    <property type="entry name" value="MAJOR FACILITATOR SUPERFAMILY (MFS) PROFILE DOMAIN-CONTAINING PROTEIN"/>
    <property type="match status" value="1"/>
</dbReference>
<dbReference type="AlphaFoldDB" id="A0A0A2VRE6"/>
<dbReference type="InterPro" id="IPR036259">
    <property type="entry name" value="MFS_trans_sf"/>
</dbReference>
<keyword evidence="3" id="KW-1003">Cell membrane</keyword>
<feature type="compositionally biased region" description="Basic and acidic residues" evidence="7">
    <location>
        <begin position="99"/>
        <end position="111"/>
    </location>
</feature>
<accession>A0A0A2VRE6</accession>
<evidence type="ECO:0000256" key="3">
    <source>
        <dbReference type="ARBA" id="ARBA00022475"/>
    </source>
</evidence>
<keyword evidence="6" id="KW-0472">Membrane</keyword>
<dbReference type="GO" id="GO:0022857">
    <property type="term" value="F:transmembrane transporter activity"/>
    <property type="evidence" value="ECO:0007669"/>
    <property type="project" value="TreeGrafter"/>
</dbReference>
<protein>
    <submittedName>
        <fullName evidence="8">Putative transporter C36.02c</fullName>
    </submittedName>
</protein>
<dbReference type="Proteomes" id="UP000030106">
    <property type="component" value="Unassembled WGS sequence"/>
</dbReference>
<evidence type="ECO:0000256" key="2">
    <source>
        <dbReference type="ARBA" id="ARBA00022448"/>
    </source>
</evidence>
<name>A0A0A2VRE6_BEABA</name>
<dbReference type="SUPFAM" id="SSF103473">
    <property type="entry name" value="MFS general substrate transporter"/>
    <property type="match status" value="1"/>
</dbReference>
<dbReference type="PANTHER" id="PTHR23502">
    <property type="entry name" value="MAJOR FACILITATOR SUPERFAMILY"/>
    <property type="match status" value="1"/>
</dbReference>